<dbReference type="Proteomes" id="UP001165289">
    <property type="component" value="Unassembled WGS sequence"/>
</dbReference>
<gene>
    <name evidence="1" type="ORF">LOD99_10903</name>
</gene>
<evidence type="ECO:0000313" key="2">
    <source>
        <dbReference type="Proteomes" id="UP001165289"/>
    </source>
</evidence>
<dbReference type="EMBL" id="JAKMXF010000072">
    <property type="protein sequence ID" value="KAI6658910.1"/>
    <property type="molecule type" value="Genomic_DNA"/>
</dbReference>
<keyword evidence="2" id="KW-1185">Reference proteome</keyword>
<sequence>MEVERAGANVTPSLHRLLAHSTELIRDCNGGFGLKNFSEEAVEACNKLIRIYREHLARKMSFTTNSRDIFVHRLSQSDPVLIGFRNVLKRKECEGIGHTCRLKCTNLLHQTIDQDILFNSLIFE</sequence>
<reference evidence="1 2" key="1">
    <citation type="journal article" date="2023" name="BMC Biol.">
        <title>The compact genome of the sponge Oopsacas minuta (Hexactinellida) is lacking key metazoan core genes.</title>
        <authorList>
            <person name="Santini S."/>
            <person name="Schenkelaars Q."/>
            <person name="Jourda C."/>
            <person name="Duchesne M."/>
            <person name="Belahbib H."/>
            <person name="Rocher C."/>
            <person name="Selva M."/>
            <person name="Riesgo A."/>
            <person name="Vervoort M."/>
            <person name="Leys S.P."/>
            <person name="Kodjabachian L."/>
            <person name="Le Bivic A."/>
            <person name="Borchiellini C."/>
            <person name="Claverie J.M."/>
            <person name="Renard E."/>
        </authorList>
    </citation>
    <scope>NUCLEOTIDE SEQUENCE [LARGE SCALE GENOMIC DNA]</scope>
    <source>
        <strain evidence="1">SPO-2</strain>
    </source>
</reference>
<evidence type="ECO:0000313" key="1">
    <source>
        <dbReference type="EMBL" id="KAI6658910.1"/>
    </source>
</evidence>
<proteinExistence type="predicted"/>
<comment type="caution">
    <text evidence="1">The sequence shown here is derived from an EMBL/GenBank/DDBJ whole genome shotgun (WGS) entry which is preliminary data.</text>
</comment>
<organism evidence="1 2">
    <name type="scientific">Oopsacas minuta</name>
    <dbReference type="NCBI Taxonomy" id="111878"/>
    <lineage>
        <taxon>Eukaryota</taxon>
        <taxon>Metazoa</taxon>
        <taxon>Porifera</taxon>
        <taxon>Hexactinellida</taxon>
        <taxon>Hexasterophora</taxon>
        <taxon>Lyssacinosida</taxon>
        <taxon>Leucopsacidae</taxon>
        <taxon>Oopsacas</taxon>
    </lineage>
</organism>
<name>A0AAV7KDH7_9METZ</name>
<accession>A0AAV7KDH7</accession>
<dbReference type="AlphaFoldDB" id="A0AAV7KDH7"/>
<protein>
    <submittedName>
        <fullName evidence="1">Uncharacterized protein</fullName>
    </submittedName>
</protein>